<proteinExistence type="predicted"/>
<gene>
    <name evidence="1" type="ORF">METZ01_LOCUS418850</name>
</gene>
<protein>
    <submittedName>
        <fullName evidence="1">Uncharacterized protein</fullName>
    </submittedName>
</protein>
<dbReference type="AlphaFoldDB" id="A0A382X487"/>
<organism evidence="1">
    <name type="scientific">marine metagenome</name>
    <dbReference type="NCBI Taxonomy" id="408172"/>
    <lineage>
        <taxon>unclassified sequences</taxon>
        <taxon>metagenomes</taxon>
        <taxon>ecological metagenomes</taxon>
    </lineage>
</organism>
<sequence>MAINIPIFTPDFRFNFSKVIIEKVQSFTLLKTKILFMISEAHFLPAFQKNVVW</sequence>
<reference evidence="1" key="1">
    <citation type="submission" date="2018-05" db="EMBL/GenBank/DDBJ databases">
        <authorList>
            <person name="Lanie J.A."/>
            <person name="Ng W.-L."/>
            <person name="Kazmierczak K.M."/>
            <person name="Andrzejewski T.M."/>
            <person name="Davidsen T.M."/>
            <person name="Wayne K.J."/>
            <person name="Tettelin H."/>
            <person name="Glass J.I."/>
            <person name="Rusch D."/>
            <person name="Podicherti R."/>
            <person name="Tsui H.-C.T."/>
            <person name="Winkler M.E."/>
        </authorList>
    </citation>
    <scope>NUCLEOTIDE SEQUENCE</scope>
</reference>
<evidence type="ECO:0000313" key="1">
    <source>
        <dbReference type="EMBL" id="SVD65996.1"/>
    </source>
</evidence>
<name>A0A382X487_9ZZZZ</name>
<dbReference type="EMBL" id="UINC01164906">
    <property type="protein sequence ID" value="SVD65996.1"/>
    <property type="molecule type" value="Genomic_DNA"/>
</dbReference>
<accession>A0A382X487</accession>